<evidence type="ECO:0008006" key="3">
    <source>
        <dbReference type="Google" id="ProtNLM"/>
    </source>
</evidence>
<reference evidence="1" key="1">
    <citation type="journal article" date="2020" name="Biotechnol. Biofuels">
        <title>New insights from the biogas microbiome by comprehensive genome-resolved metagenomics of nearly 1600 species originating from multiple anaerobic digesters.</title>
        <authorList>
            <person name="Campanaro S."/>
            <person name="Treu L."/>
            <person name="Rodriguez-R L.M."/>
            <person name="Kovalovszki A."/>
            <person name="Ziels R.M."/>
            <person name="Maus I."/>
            <person name="Zhu X."/>
            <person name="Kougias P.G."/>
            <person name="Basile A."/>
            <person name="Luo G."/>
            <person name="Schluter A."/>
            <person name="Konstantinidis K.T."/>
            <person name="Angelidaki I."/>
        </authorList>
    </citation>
    <scope>NUCLEOTIDE SEQUENCE</scope>
    <source>
        <strain evidence="1">AS06rmzACSIP_7</strain>
    </source>
</reference>
<name>A0A971M755_9BACT</name>
<evidence type="ECO:0000313" key="2">
    <source>
        <dbReference type="Proteomes" id="UP000777265"/>
    </source>
</evidence>
<evidence type="ECO:0000313" key="1">
    <source>
        <dbReference type="EMBL" id="NLW36579.1"/>
    </source>
</evidence>
<sequence>MMSIELDGVTWFVEGPGLFQSLQKLSKGEDSRRGYSILDYKKKRLFVKYFREKGISGFVRNRILPRGKKEYALGNKLLSLAIPTPKPLGYGIAKKGSYVIQEWIDGENFFDKFLKSPGHSRPALSDHDGQKGSNVPTKEVLLDRLAKLLSMLKVHRIRHNDLHLNNIIVFDGTLFLVDLHKLHIKRSFGIDDEIANLTEALAMIYDNMDNEERDAFFQGYTGRDVRRQVEAAIVRLQTRWV</sequence>
<dbReference type="EMBL" id="JAAYEE010000270">
    <property type="protein sequence ID" value="NLW36579.1"/>
    <property type="molecule type" value="Genomic_DNA"/>
</dbReference>
<protein>
    <recommendedName>
        <fullName evidence="3">Protein kinase domain-containing protein</fullName>
    </recommendedName>
</protein>
<dbReference type="InterPro" id="IPR011009">
    <property type="entry name" value="Kinase-like_dom_sf"/>
</dbReference>
<comment type="caution">
    <text evidence="1">The sequence shown here is derived from an EMBL/GenBank/DDBJ whole genome shotgun (WGS) entry which is preliminary data.</text>
</comment>
<organism evidence="1 2">
    <name type="scientific">Syntrophorhabdus aromaticivorans</name>
    <dbReference type="NCBI Taxonomy" id="328301"/>
    <lineage>
        <taxon>Bacteria</taxon>
        <taxon>Pseudomonadati</taxon>
        <taxon>Thermodesulfobacteriota</taxon>
        <taxon>Syntrophorhabdia</taxon>
        <taxon>Syntrophorhabdales</taxon>
        <taxon>Syntrophorhabdaceae</taxon>
        <taxon>Syntrophorhabdus</taxon>
    </lineage>
</organism>
<reference evidence="1" key="2">
    <citation type="submission" date="2020-01" db="EMBL/GenBank/DDBJ databases">
        <authorList>
            <person name="Campanaro S."/>
        </authorList>
    </citation>
    <scope>NUCLEOTIDE SEQUENCE</scope>
    <source>
        <strain evidence="1">AS06rmzACSIP_7</strain>
    </source>
</reference>
<dbReference type="AlphaFoldDB" id="A0A971M755"/>
<dbReference type="Proteomes" id="UP000777265">
    <property type="component" value="Unassembled WGS sequence"/>
</dbReference>
<proteinExistence type="predicted"/>
<feature type="non-terminal residue" evidence="1">
    <location>
        <position position="241"/>
    </location>
</feature>
<dbReference type="SUPFAM" id="SSF56112">
    <property type="entry name" value="Protein kinase-like (PK-like)"/>
    <property type="match status" value="1"/>
</dbReference>
<gene>
    <name evidence="1" type="ORF">GXY80_14045</name>
</gene>
<accession>A0A971M755</accession>